<proteinExistence type="inferred from homology"/>
<comment type="caution">
    <text evidence="9">The sequence shown here is derived from an EMBL/GenBank/DDBJ whole genome shotgun (WGS) entry which is preliminary data.</text>
</comment>
<accession>A0AAN7MAV1</accession>
<feature type="region of interest" description="Disordered" evidence="7">
    <location>
        <begin position="59"/>
        <end position="100"/>
    </location>
</feature>
<evidence type="ECO:0000256" key="1">
    <source>
        <dbReference type="ARBA" id="ARBA00004123"/>
    </source>
</evidence>
<dbReference type="PANTHER" id="PTHR45967:SF1">
    <property type="entry name" value="G-BOX-BINDING FACTOR 3"/>
    <property type="match status" value="1"/>
</dbReference>
<organism evidence="9 10">
    <name type="scientific">Trapa natans</name>
    <name type="common">Water chestnut</name>
    <dbReference type="NCBI Taxonomy" id="22666"/>
    <lineage>
        <taxon>Eukaryota</taxon>
        <taxon>Viridiplantae</taxon>
        <taxon>Streptophyta</taxon>
        <taxon>Embryophyta</taxon>
        <taxon>Tracheophyta</taxon>
        <taxon>Spermatophyta</taxon>
        <taxon>Magnoliopsida</taxon>
        <taxon>eudicotyledons</taxon>
        <taxon>Gunneridae</taxon>
        <taxon>Pentapetalae</taxon>
        <taxon>rosids</taxon>
        <taxon>malvids</taxon>
        <taxon>Myrtales</taxon>
        <taxon>Lythraceae</taxon>
        <taxon>Trapa</taxon>
    </lineage>
</organism>
<evidence type="ECO:0000256" key="6">
    <source>
        <dbReference type="ARBA" id="ARBA00023242"/>
    </source>
</evidence>
<gene>
    <name evidence="9" type="ORF">SAY86_021213</name>
</gene>
<sequence length="276" mass="29856">MTPYGMPYAVTYSQGGAYAHPAAPIIPTHVSGETPSKSSGDASCGLMVKKKSVDKLANVEAGDNEVKPRVLESMESDDTSDSSDRHTIGADNLGRKRMCPGTPPTALRKCVGGSVIDANTKIPSEGWFLSERDLKRVRRKQSNRESARRSRLRKQAEAEELTNKVGYLTAENAALTLEINKLVEDAENLRQENAKLMEKMKHVKPEGAGDGGSDTESETLPMATENLLLRVENASSSEASTEEEMYDQKVQKIKSGTMLLQLLASKSIAADVVSAA</sequence>
<dbReference type="GO" id="GO:0005634">
    <property type="term" value="C:nucleus"/>
    <property type="evidence" value="ECO:0007669"/>
    <property type="project" value="UniProtKB-SubCell"/>
</dbReference>
<dbReference type="GO" id="GO:0046983">
    <property type="term" value="F:protein dimerization activity"/>
    <property type="evidence" value="ECO:0007669"/>
    <property type="project" value="UniProtKB-ARBA"/>
</dbReference>
<keyword evidence="10" id="KW-1185">Reference proteome</keyword>
<evidence type="ECO:0000259" key="8">
    <source>
        <dbReference type="PROSITE" id="PS50217"/>
    </source>
</evidence>
<dbReference type="Gene3D" id="1.20.5.170">
    <property type="match status" value="1"/>
</dbReference>
<comment type="subcellular location">
    <subcellularLocation>
        <location evidence="1">Nucleus</location>
    </subcellularLocation>
</comment>
<dbReference type="CDD" id="cd14702">
    <property type="entry name" value="bZIP_plant_GBF1"/>
    <property type="match status" value="1"/>
</dbReference>
<dbReference type="PROSITE" id="PS50217">
    <property type="entry name" value="BZIP"/>
    <property type="match status" value="1"/>
</dbReference>
<dbReference type="FunFam" id="1.20.5.170:FF:000020">
    <property type="entry name" value="BZIP transcription factor"/>
    <property type="match status" value="1"/>
</dbReference>
<dbReference type="GO" id="GO:0043565">
    <property type="term" value="F:sequence-specific DNA binding"/>
    <property type="evidence" value="ECO:0007669"/>
    <property type="project" value="InterPro"/>
</dbReference>
<protein>
    <recommendedName>
        <fullName evidence="8">BZIP domain-containing protein</fullName>
    </recommendedName>
</protein>
<evidence type="ECO:0000256" key="2">
    <source>
        <dbReference type="ARBA" id="ARBA00007163"/>
    </source>
</evidence>
<dbReference type="EMBL" id="JAXQNO010000003">
    <property type="protein sequence ID" value="KAK4800726.1"/>
    <property type="molecule type" value="Genomic_DNA"/>
</dbReference>
<dbReference type="PANTHER" id="PTHR45967">
    <property type="entry name" value="G-BOX-BINDING FACTOR 3-RELATED"/>
    <property type="match status" value="1"/>
</dbReference>
<evidence type="ECO:0000256" key="7">
    <source>
        <dbReference type="SAM" id="MobiDB-lite"/>
    </source>
</evidence>
<evidence type="ECO:0000256" key="5">
    <source>
        <dbReference type="ARBA" id="ARBA00023163"/>
    </source>
</evidence>
<keyword evidence="5" id="KW-0804">Transcription</keyword>
<evidence type="ECO:0000256" key="3">
    <source>
        <dbReference type="ARBA" id="ARBA00023015"/>
    </source>
</evidence>
<dbReference type="GO" id="GO:0003700">
    <property type="term" value="F:DNA-binding transcription factor activity"/>
    <property type="evidence" value="ECO:0007669"/>
    <property type="project" value="InterPro"/>
</dbReference>
<dbReference type="Proteomes" id="UP001346149">
    <property type="component" value="Unassembled WGS sequence"/>
</dbReference>
<evidence type="ECO:0000313" key="10">
    <source>
        <dbReference type="Proteomes" id="UP001346149"/>
    </source>
</evidence>
<reference evidence="9 10" key="1">
    <citation type="journal article" date="2023" name="Hortic Res">
        <title>Pangenome of water caltrop reveals structural variations and asymmetric subgenome divergence after allopolyploidization.</title>
        <authorList>
            <person name="Zhang X."/>
            <person name="Chen Y."/>
            <person name="Wang L."/>
            <person name="Yuan Y."/>
            <person name="Fang M."/>
            <person name="Shi L."/>
            <person name="Lu R."/>
            <person name="Comes H.P."/>
            <person name="Ma Y."/>
            <person name="Chen Y."/>
            <person name="Huang G."/>
            <person name="Zhou Y."/>
            <person name="Zheng Z."/>
            <person name="Qiu Y."/>
        </authorList>
    </citation>
    <scope>NUCLEOTIDE SEQUENCE [LARGE SCALE GENOMIC DNA]</scope>
    <source>
        <strain evidence="9">F231</strain>
    </source>
</reference>
<comment type="similarity">
    <text evidence="2">Belongs to the bZIP family.</text>
</comment>
<feature type="domain" description="BZIP" evidence="8">
    <location>
        <begin position="133"/>
        <end position="196"/>
    </location>
</feature>
<dbReference type="InterPro" id="IPR046347">
    <property type="entry name" value="bZIP_sf"/>
</dbReference>
<feature type="region of interest" description="Disordered" evidence="7">
    <location>
        <begin position="137"/>
        <end position="158"/>
    </location>
</feature>
<keyword evidence="4" id="KW-0238">DNA-binding</keyword>
<evidence type="ECO:0000256" key="4">
    <source>
        <dbReference type="ARBA" id="ARBA00023125"/>
    </source>
</evidence>
<keyword evidence="6" id="KW-0539">Nucleus</keyword>
<dbReference type="PROSITE" id="PS00036">
    <property type="entry name" value="BZIP_BASIC"/>
    <property type="match status" value="1"/>
</dbReference>
<dbReference type="AlphaFoldDB" id="A0AAN7MAV1"/>
<dbReference type="Pfam" id="PF00170">
    <property type="entry name" value="bZIP_1"/>
    <property type="match status" value="1"/>
</dbReference>
<dbReference type="SUPFAM" id="SSF57959">
    <property type="entry name" value="Leucine zipper domain"/>
    <property type="match status" value="1"/>
</dbReference>
<dbReference type="InterPro" id="IPR004827">
    <property type="entry name" value="bZIP"/>
</dbReference>
<dbReference type="InterPro" id="IPR045314">
    <property type="entry name" value="bZIP_plant_GBF1"/>
</dbReference>
<evidence type="ECO:0000313" key="9">
    <source>
        <dbReference type="EMBL" id="KAK4800726.1"/>
    </source>
</evidence>
<keyword evidence="3" id="KW-0805">Transcription regulation</keyword>
<dbReference type="InterPro" id="IPR044827">
    <property type="entry name" value="GBF-like"/>
</dbReference>
<dbReference type="SMART" id="SM00338">
    <property type="entry name" value="BRLZ"/>
    <property type="match status" value="1"/>
</dbReference>
<name>A0AAN7MAV1_TRANT</name>